<gene>
    <name evidence="9" type="ORF">KQX54_008043</name>
</gene>
<comment type="similarity">
    <text evidence="1">Belongs to the alpha-carbonic anhydrase family.</text>
</comment>
<reference evidence="9 10" key="1">
    <citation type="journal article" date="2021" name="J. Hered.">
        <title>A chromosome-level genome assembly of the parasitoid wasp, Cotesia glomerata (Hymenoptera: Braconidae).</title>
        <authorList>
            <person name="Pinto B.J."/>
            <person name="Weis J.J."/>
            <person name="Gamble T."/>
            <person name="Ode P.J."/>
            <person name="Paul R."/>
            <person name="Zaspel J.M."/>
        </authorList>
    </citation>
    <scope>NUCLEOTIDE SEQUENCE [LARGE SCALE GENOMIC DNA]</scope>
    <source>
        <strain evidence="9">CgM1</strain>
    </source>
</reference>
<dbReference type="PANTHER" id="PTHR18952">
    <property type="entry name" value="CARBONIC ANHYDRASE"/>
    <property type="match status" value="1"/>
</dbReference>
<keyword evidence="3" id="KW-0479">Metal-binding</keyword>
<dbReference type="CDD" id="cd00326">
    <property type="entry name" value="alpha_CA"/>
    <property type="match status" value="1"/>
</dbReference>
<organism evidence="9 10">
    <name type="scientific">Cotesia glomerata</name>
    <name type="common">Lepidopteran parasitic wasp</name>
    <name type="synonym">Apanteles glomeratus</name>
    <dbReference type="NCBI Taxonomy" id="32391"/>
    <lineage>
        <taxon>Eukaryota</taxon>
        <taxon>Metazoa</taxon>
        <taxon>Ecdysozoa</taxon>
        <taxon>Arthropoda</taxon>
        <taxon>Hexapoda</taxon>
        <taxon>Insecta</taxon>
        <taxon>Pterygota</taxon>
        <taxon>Neoptera</taxon>
        <taxon>Endopterygota</taxon>
        <taxon>Hymenoptera</taxon>
        <taxon>Apocrita</taxon>
        <taxon>Ichneumonoidea</taxon>
        <taxon>Braconidae</taxon>
        <taxon>Microgastrinae</taxon>
        <taxon>Cotesia</taxon>
    </lineage>
</organism>
<dbReference type="EMBL" id="JAHXZJ010001119">
    <property type="protein sequence ID" value="KAH0554160.1"/>
    <property type="molecule type" value="Genomic_DNA"/>
</dbReference>
<name>A0AAV7INA2_COTGL</name>
<evidence type="ECO:0000313" key="9">
    <source>
        <dbReference type="EMBL" id="KAH0554160.1"/>
    </source>
</evidence>
<dbReference type="GO" id="GO:0004089">
    <property type="term" value="F:carbonate dehydratase activity"/>
    <property type="evidence" value="ECO:0007669"/>
    <property type="project" value="UniProtKB-EC"/>
</dbReference>
<evidence type="ECO:0000256" key="7">
    <source>
        <dbReference type="SAM" id="SignalP"/>
    </source>
</evidence>
<dbReference type="EC" id="4.2.1.1" evidence="2"/>
<evidence type="ECO:0000256" key="4">
    <source>
        <dbReference type="ARBA" id="ARBA00022833"/>
    </source>
</evidence>
<dbReference type="PROSITE" id="PS51144">
    <property type="entry name" value="ALPHA_CA_2"/>
    <property type="match status" value="1"/>
</dbReference>
<dbReference type="SMART" id="SM01057">
    <property type="entry name" value="Carb_anhydrase"/>
    <property type="match status" value="1"/>
</dbReference>
<evidence type="ECO:0000313" key="10">
    <source>
        <dbReference type="Proteomes" id="UP000826195"/>
    </source>
</evidence>
<proteinExistence type="inferred from homology"/>
<dbReference type="InterPro" id="IPR001148">
    <property type="entry name" value="CA_dom"/>
</dbReference>
<sequence length="377" mass="43221">MNLGKRHIFFFAHLIHLISSWEYKDVGLWENEYPSCGGAQQSPINLDDIEQSDNSGGTITFKRYNITPKKMTIKNNGHTVEIKPEWNGSSKQKPRVIKDGTEYEVVQLHYHWGSSDDSGSEHVFNKVRTSLEVHVVHWNPDYGSFDPEQGDGILVIGNLYITDDKYSAEYLNGVISSFPNINEPDSEPVEIEPFSLSKILTESWADAYLTYTGSLTTPPCSEGVSWVILNNPSTVDSRQMEAFRTIKFSHGDDHNNRPLQSPNSRQITRVSRFQSKLMIYFVSFTLMMENWMHLRNVEQEKKMQIQIQGKAQKTISELDCIMYRETSPMKKDENFKALTLKHIGMVILILLNTWTRNPLCFSLRISLSAFVIAQQTP</sequence>
<keyword evidence="4" id="KW-0862">Zinc</keyword>
<dbReference type="GO" id="GO:0008270">
    <property type="term" value="F:zinc ion binding"/>
    <property type="evidence" value="ECO:0007669"/>
    <property type="project" value="InterPro"/>
</dbReference>
<dbReference type="Pfam" id="PF00194">
    <property type="entry name" value="Carb_anhydrase"/>
    <property type="match status" value="1"/>
</dbReference>
<evidence type="ECO:0000256" key="5">
    <source>
        <dbReference type="ARBA" id="ARBA00023239"/>
    </source>
</evidence>
<dbReference type="InterPro" id="IPR023561">
    <property type="entry name" value="Carbonic_anhydrase_a-class"/>
</dbReference>
<accession>A0AAV7INA2</accession>
<dbReference type="InterPro" id="IPR036398">
    <property type="entry name" value="CA_dom_sf"/>
</dbReference>
<evidence type="ECO:0000256" key="2">
    <source>
        <dbReference type="ARBA" id="ARBA00012925"/>
    </source>
</evidence>
<dbReference type="PANTHER" id="PTHR18952:SF265">
    <property type="entry name" value="CARBONIC ANHYDRASE"/>
    <property type="match status" value="1"/>
</dbReference>
<evidence type="ECO:0000256" key="6">
    <source>
        <dbReference type="ARBA" id="ARBA00048348"/>
    </source>
</evidence>
<dbReference type="Proteomes" id="UP000826195">
    <property type="component" value="Unassembled WGS sequence"/>
</dbReference>
<keyword evidence="10" id="KW-1185">Reference proteome</keyword>
<comment type="catalytic activity">
    <reaction evidence="6">
        <text>hydrogencarbonate + H(+) = CO2 + H2O</text>
        <dbReference type="Rhea" id="RHEA:10748"/>
        <dbReference type="ChEBI" id="CHEBI:15377"/>
        <dbReference type="ChEBI" id="CHEBI:15378"/>
        <dbReference type="ChEBI" id="CHEBI:16526"/>
        <dbReference type="ChEBI" id="CHEBI:17544"/>
        <dbReference type="EC" id="4.2.1.1"/>
    </reaction>
</comment>
<keyword evidence="5" id="KW-0456">Lyase</keyword>
<keyword evidence="7" id="KW-0732">Signal</keyword>
<evidence type="ECO:0000259" key="8">
    <source>
        <dbReference type="PROSITE" id="PS51144"/>
    </source>
</evidence>
<evidence type="ECO:0000256" key="1">
    <source>
        <dbReference type="ARBA" id="ARBA00010718"/>
    </source>
</evidence>
<comment type="caution">
    <text evidence="9">The sequence shown here is derived from an EMBL/GenBank/DDBJ whole genome shotgun (WGS) entry which is preliminary data.</text>
</comment>
<feature type="domain" description="Alpha-carbonic anhydrase" evidence="8">
    <location>
        <begin position="19"/>
        <end position="271"/>
    </location>
</feature>
<dbReference type="Gene3D" id="3.10.200.10">
    <property type="entry name" value="Alpha carbonic anhydrase"/>
    <property type="match status" value="1"/>
</dbReference>
<dbReference type="SUPFAM" id="SSF51069">
    <property type="entry name" value="Carbonic anhydrase"/>
    <property type="match status" value="1"/>
</dbReference>
<feature type="chain" id="PRO_5043395220" description="carbonic anhydrase" evidence="7">
    <location>
        <begin position="21"/>
        <end position="377"/>
    </location>
</feature>
<evidence type="ECO:0000256" key="3">
    <source>
        <dbReference type="ARBA" id="ARBA00022723"/>
    </source>
</evidence>
<dbReference type="AlphaFoldDB" id="A0AAV7INA2"/>
<protein>
    <recommendedName>
        <fullName evidence="2">carbonic anhydrase</fullName>
        <ecNumber evidence="2">4.2.1.1</ecNumber>
    </recommendedName>
</protein>
<feature type="signal peptide" evidence="7">
    <location>
        <begin position="1"/>
        <end position="20"/>
    </location>
</feature>